<dbReference type="AlphaFoldDB" id="A0A4C1SFU1"/>
<proteinExistence type="predicted"/>
<organism evidence="1 2">
    <name type="scientific">Eumeta variegata</name>
    <name type="common">Bagworm moth</name>
    <name type="synonym">Eumeta japonica</name>
    <dbReference type="NCBI Taxonomy" id="151549"/>
    <lineage>
        <taxon>Eukaryota</taxon>
        <taxon>Metazoa</taxon>
        <taxon>Ecdysozoa</taxon>
        <taxon>Arthropoda</taxon>
        <taxon>Hexapoda</taxon>
        <taxon>Insecta</taxon>
        <taxon>Pterygota</taxon>
        <taxon>Neoptera</taxon>
        <taxon>Endopterygota</taxon>
        <taxon>Lepidoptera</taxon>
        <taxon>Glossata</taxon>
        <taxon>Ditrysia</taxon>
        <taxon>Tineoidea</taxon>
        <taxon>Psychidae</taxon>
        <taxon>Oiketicinae</taxon>
        <taxon>Eumeta</taxon>
    </lineage>
</organism>
<dbReference type="SUPFAM" id="SSF56219">
    <property type="entry name" value="DNase I-like"/>
    <property type="match status" value="1"/>
</dbReference>
<dbReference type="Gene3D" id="3.60.10.10">
    <property type="entry name" value="Endonuclease/exonuclease/phosphatase"/>
    <property type="match status" value="1"/>
</dbReference>
<comment type="caution">
    <text evidence="1">The sequence shown here is derived from an EMBL/GenBank/DDBJ whole genome shotgun (WGS) entry which is preliminary data.</text>
</comment>
<protein>
    <submittedName>
        <fullName evidence="1">Uncharacterized protein</fullName>
    </submittedName>
</protein>
<keyword evidence="2" id="KW-1185">Reference proteome</keyword>
<dbReference type="Proteomes" id="UP000299102">
    <property type="component" value="Unassembled WGS sequence"/>
</dbReference>
<gene>
    <name evidence="1" type="ORF">EVAR_2307_1</name>
</gene>
<accession>A0A4C1SFU1</accession>
<dbReference type="EMBL" id="BGZK01000007">
    <property type="protein sequence ID" value="GBP01033.1"/>
    <property type="molecule type" value="Genomic_DNA"/>
</dbReference>
<reference evidence="1 2" key="1">
    <citation type="journal article" date="2019" name="Commun. Biol.">
        <title>The bagworm genome reveals a unique fibroin gene that provides high tensile strength.</title>
        <authorList>
            <person name="Kono N."/>
            <person name="Nakamura H."/>
            <person name="Ohtoshi R."/>
            <person name="Tomita M."/>
            <person name="Numata K."/>
            <person name="Arakawa K."/>
        </authorList>
    </citation>
    <scope>NUCLEOTIDE SEQUENCE [LARGE SCALE GENOMIC DNA]</scope>
</reference>
<name>A0A4C1SFU1_EUMVA</name>
<evidence type="ECO:0000313" key="2">
    <source>
        <dbReference type="Proteomes" id="UP000299102"/>
    </source>
</evidence>
<dbReference type="InterPro" id="IPR036691">
    <property type="entry name" value="Endo/exonu/phosph_ase_sf"/>
</dbReference>
<dbReference type="OrthoDB" id="411871at2759"/>
<evidence type="ECO:0000313" key="1">
    <source>
        <dbReference type="EMBL" id="GBP01033.1"/>
    </source>
</evidence>
<sequence length="289" mass="31996">MSVYFEGDTPLGSYHDRVERDYARGVDLCDFCDAEGLHILNENNTPTFEVYRGNSIFKRVVHVTAFSSALLDKVEGWQVVLTSSDHKAGTFAKRIGRRSGPWPASGTWVYNTAKSRFSDVGAAMNAALNEQALTVEIVKSVGSCDQFDEIVDTYIGCIRQTCETAILRRISERRLKLSWTKTENLEIPFQVDSGRVLGPDKSLLPKPFPLMTDSILTIYIIQKSEDKPTEMISHPKDDYAHPKSYRPISAAPCVGKNCGKNASQTPPMALDAEIAGDAVWLRASAPSMI</sequence>